<organism evidence="1">
    <name type="scientific">uncultured virus</name>
    <dbReference type="NCBI Taxonomy" id="340016"/>
    <lineage>
        <taxon>Viruses</taxon>
        <taxon>environmental samples</taxon>
    </lineage>
</organism>
<proteinExistence type="predicted"/>
<protein>
    <submittedName>
        <fullName evidence="1">Uncharacterized protein</fullName>
    </submittedName>
</protein>
<sequence length="64" mass="7502">MKLIMSLIIVLMVIMWHCQPMLMRNISAIMIDSIKRVIEIETIQKYIAKVKNGIRSVKDLISMR</sequence>
<name>A0A218MLQ9_9VIRU</name>
<evidence type="ECO:0000313" key="1">
    <source>
        <dbReference type="EMBL" id="ASF00217.1"/>
    </source>
</evidence>
<accession>A0A218MLQ9</accession>
<dbReference type="EMBL" id="KY052821">
    <property type="protein sequence ID" value="ASF00217.1"/>
    <property type="molecule type" value="Genomic_DNA"/>
</dbReference>
<reference evidence="1" key="2">
    <citation type="journal article" date="2017" name="Nat. Commun.">
        <title>Single-virus genomics reveals hidden cosmopolitan and abundant viruses.</title>
        <authorList>
            <person name="Martinez-Hernandez F."/>
            <person name="Fornas O."/>
            <person name="Lluesma Gomez M."/>
            <person name="Bolduc B."/>
            <person name="de la Cruz Pena M.J."/>
            <person name="Martinez J.M."/>
            <person name="Anton J."/>
            <person name="Gasol J.M."/>
            <person name="Rosselli R."/>
            <person name="Rodriguez-Valera F."/>
            <person name="Sullivan M.B."/>
            <person name="Acinas S.G."/>
            <person name="Martinez-Garcia M."/>
        </authorList>
    </citation>
    <scope>NUCLEOTIDE SEQUENCE</scope>
</reference>
<reference evidence="1" key="1">
    <citation type="submission" date="2016-10" db="EMBL/GenBank/DDBJ databases">
        <authorList>
            <person name="Varghese N."/>
        </authorList>
    </citation>
    <scope>NUCLEOTIDE SEQUENCE</scope>
</reference>